<dbReference type="Pfam" id="PF12867">
    <property type="entry name" value="DinB_2"/>
    <property type="match status" value="1"/>
</dbReference>
<name>A0A2N5H8R2_9BACI</name>
<reference evidence="2 3" key="1">
    <citation type="submission" date="2017-11" db="EMBL/GenBank/DDBJ databases">
        <title>Comparitive Functional Genomics of Dry Heat Resistant strains isolated from the Viking Spacecraft.</title>
        <authorList>
            <person name="Seuylemezian A."/>
            <person name="Cooper K."/>
            <person name="Vaishampayan P."/>
        </authorList>
    </citation>
    <scope>NUCLEOTIDE SEQUENCE [LARGE SCALE GENOMIC DNA]</scope>
    <source>
        <strain evidence="2 3">V32-6</strain>
    </source>
</reference>
<dbReference type="AlphaFoldDB" id="A0A2N5H8R2"/>
<dbReference type="OrthoDB" id="5464839at2"/>
<proteinExistence type="predicted"/>
<evidence type="ECO:0000313" key="3">
    <source>
        <dbReference type="Proteomes" id="UP000234950"/>
    </source>
</evidence>
<evidence type="ECO:0000259" key="1">
    <source>
        <dbReference type="Pfam" id="PF12867"/>
    </source>
</evidence>
<protein>
    <submittedName>
        <fullName evidence="2">DinB family protein</fullName>
    </submittedName>
</protein>
<evidence type="ECO:0000313" key="2">
    <source>
        <dbReference type="EMBL" id="PLS01897.1"/>
    </source>
</evidence>
<sequence length="161" mass="18418">MEENKKIREEVLHSVTGLTDEQLNTQVHEGRWSIMQVLHHLYLLERAITYAISNQLANGESKNVSDKPIHLAVNRSTKVNAPSVVQPSNKFISLKEMKEKLSQSREALSKVINTADPSLLEQRAYPHPIFGELSLKQWIPLIGLHEKRHLAQIEELKEELT</sequence>
<feature type="domain" description="DinB-like" evidence="1">
    <location>
        <begin position="6"/>
        <end position="153"/>
    </location>
</feature>
<dbReference type="InterPro" id="IPR024775">
    <property type="entry name" value="DinB-like"/>
</dbReference>
<gene>
    <name evidence="2" type="ORF">CVD27_23170</name>
</gene>
<dbReference type="SUPFAM" id="SSF109854">
    <property type="entry name" value="DinB/YfiT-like putative metalloenzymes"/>
    <property type="match status" value="1"/>
</dbReference>
<keyword evidence="3" id="KW-1185">Reference proteome</keyword>
<comment type="caution">
    <text evidence="2">The sequence shown here is derived from an EMBL/GenBank/DDBJ whole genome shotgun (WGS) entry which is preliminary data.</text>
</comment>
<dbReference type="EMBL" id="PGVE01000088">
    <property type="protein sequence ID" value="PLS01897.1"/>
    <property type="molecule type" value="Genomic_DNA"/>
</dbReference>
<organism evidence="2 3">
    <name type="scientific">Neobacillus cucumis</name>
    <dbReference type="NCBI Taxonomy" id="1740721"/>
    <lineage>
        <taxon>Bacteria</taxon>
        <taxon>Bacillati</taxon>
        <taxon>Bacillota</taxon>
        <taxon>Bacilli</taxon>
        <taxon>Bacillales</taxon>
        <taxon>Bacillaceae</taxon>
        <taxon>Neobacillus</taxon>
    </lineage>
</organism>
<dbReference type="InterPro" id="IPR034660">
    <property type="entry name" value="DinB/YfiT-like"/>
</dbReference>
<dbReference type="Proteomes" id="UP000234950">
    <property type="component" value="Unassembled WGS sequence"/>
</dbReference>
<accession>A0A2N5H8R2</accession>
<dbReference type="Gene3D" id="1.20.120.450">
    <property type="entry name" value="dinb family like domain"/>
    <property type="match status" value="1"/>
</dbReference>